<evidence type="ECO:0000256" key="1">
    <source>
        <dbReference type="SAM" id="MobiDB-lite"/>
    </source>
</evidence>
<dbReference type="EMBL" id="OCTY01000002">
    <property type="protein sequence ID" value="SOJ53124.1"/>
    <property type="molecule type" value="Genomic_DNA"/>
</dbReference>
<keyword evidence="3" id="KW-1185">Reference proteome</keyword>
<protein>
    <submittedName>
        <fullName evidence="2">Uncharacterized protein</fullName>
    </submittedName>
</protein>
<dbReference type="Gene3D" id="3.40.50.150">
    <property type="entry name" value="Vaccinia Virus protein VP39"/>
    <property type="match status" value="1"/>
</dbReference>
<dbReference type="InterPro" id="IPR029063">
    <property type="entry name" value="SAM-dependent_MTases_sf"/>
</dbReference>
<accession>A0A7Z7N8U3</accession>
<reference evidence="2 3" key="1">
    <citation type="submission" date="2017-10" db="EMBL/GenBank/DDBJ databases">
        <authorList>
            <consortium name="Urmite Genomes"/>
        </authorList>
    </citation>
    <scope>NUCLEOTIDE SEQUENCE [LARGE SCALE GENOMIC DNA]</scope>
    <source>
        <strain evidence="2 3">FB-527</strain>
    </source>
</reference>
<dbReference type="Proteomes" id="UP000554965">
    <property type="component" value="Unassembled WGS sequence"/>
</dbReference>
<proteinExistence type="predicted"/>
<evidence type="ECO:0000313" key="3">
    <source>
        <dbReference type="Proteomes" id="UP000554965"/>
    </source>
</evidence>
<feature type="region of interest" description="Disordered" evidence="1">
    <location>
        <begin position="193"/>
        <end position="214"/>
    </location>
</feature>
<feature type="compositionally biased region" description="Low complexity" evidence="1">
    <location>
        <begin position="195"/>
        <end position="214"/>
    </location>
</feature>
<comment type="caution">
    <text evidence="2">The sequence shown here is derived from an EMBL/GenBank/DDBJ whole genome shotgun (WGS) entry which is preliminary data.</text>
</comment>
<dbReference type="AlphaFoldDB" id="A0A7Z7N8U3"/>
<name>A0A7Z7N8U3_9MYCO</name>
<gene>
    <name evidence="2" type="ORF">MSIMFB_00625</name>
</gene>
<organism evidence="2 3">
    <name type="scientific">Mycobacterium simulans</name>
    <dbReference type="NCBI Taxonomy" id="627089"/>
    <lineage>
        <taxon>Bacteria</taxon>
        <taxon>Bacillati</taxon>
        <taxon>Actinomycetota</taxon>
        <taxon>Actinomycetes</taxon>
        <taxon>Mycobacteriales</taxon>
        <taxon>Mycobacteriaceae</taxon>
        <taxon>Mycobacterium</taxon>
    </lineage>
</organism>
<evidence type="ECO:0000313" key="2">
    <source>
        <dbReference type="EMBL" id="SOJ53124.1"/>
    </source>
</evidence>
<sequence length="214" mass="23010">MLLAYYIAAVNIASTYHALTGKTAETDVYEPFTGIALADTFQISEAGDSMDAIMFPRNNERIQRQLHTPISVIVGNPSYSVGQTSANDLNANVKYPTLDGRIENTYAKRSTATNENSLYDSYIRAFRWATDRIGASGVVGFVSNGGYIDGNTADGMRLSLTCGGTNAQPARSHARKVARSLGVEAATRWPFSSVSRTRTTSDNARSSTATSATT</sequence>